<accession>A0A6A6GH20</accession>
<reference evidence="2" key="1">
    <citation type="journal article" date="2020" name="Stud. Mycol.">
        <title>101 Dothideomycetes genomes: A test case for predicting lifestyles and emergence of pathogens.</title>
        <authorList>
            <person name="Haridas S."/>
            <person name="Albert R."/>
            <person name="Binder M."/>
            <person name="Bloem J."/>
            <person name="LaButti K."/>
            <person name="Salamov A."/>
            <person name="Andreopoulos B."/>
            <person name="Baker S."/>
            <person name="Barry K."/>
            <person name="Bills G."/>
            <person name="Bluhm B."/>
            <person name="Cannon C."/>
            <person name="Castanera R."/>
            <person name="Culley D."/>
            <person name="Daum C."/>
            <person name="Ezra D."/>
            <person name="Gonzalez J."/>
            <person name="Henrissat B."/>
            <person name="Kuo A."/>
            <person name="Liang C."/>
            <person name="Lipzen A."/>
            <person name="Lutzoni F."/>
            <person name="Magnuson J."/>
            <person name="Mondo S."/>
            <person name="Nolan M."/>
            <person name="Ohm R."/>
            <person name="Pangilinan J."/>
            <person name="Park H.-J."/>
            <person name="Ramirez L."/>
            <person name="Alfaro M."/>
            <person name="Sun H."/>
            <person name="Tritt A."/>
            <person name="Yoshinaga Y."/>
            <person name="Zwiers L.-H."/>
            <person name="Turgeon B."/>
            <person name="Goodwin S."/>
            <person name="Spatafora J."/>
            <person name="Crous P."/>
            <person name="Grigoriev I."/>
        </authorList>
    </citation>
    <scope>NUCLEOTIDE SEQUENCE [LARGE SCALE GENOMIC DNA]</scope>
    <source>
        <strain evidence="2">CECT 20119</strain>
    </source>
</reference>
<keyword evidence="2" id="KW-1185">Reference proteome</keyword>
<dbReference type="Proteomes" id="UP000799538">
    <property type="component" value="Unassembled WGS sequence"/>
</dbReference>
<sequence length="169" mass="19209">MAVRRRVKAFSSPYTRACTDIYLVTRHVELALMIDTPWLDWRQSFCSHLPLIRTLLALLPSYSSRLHAGAWATESTTKNSDCLDLIQQCSYAAAEQVMRQPRLGLVDGDYHYDSYRPISLSYPSRHSPGPRYLLCPCLLLLRSLISLPYLSSAWAHSSESARVDCIASW</sequence>
<evidence type="ECO:0000313" key="1">
    <source>
        <dbReference type="EMBL" id="KAF2224981.1"/>
    </source>
</evidence>
<name>A0A6A6GH20_9PEZI</name>
<gene>
    <name evidence="1" type="ORF">BDZ85DRAFT_86813</name>
</gene>
<organism evidence="1 2">
    <name type="scientific">Elsinoe ampelina</name>
    <dbReference type="NCBI Taxonomy" id="302913"/>
    <lineage>
        <taxon>Eukaryota</taxon>
        <taxon>Fungi</taxon>
        <taxon>Dikarya</taxon>
        <taxon>Ascomycota</taxon>
        <taxon>Pezizomycotina</taxon>
        <taxon>Dothideomycetes</taxon>
        <taxon>Dothideomycetidae</taxon>
        <taxon>Myriangiales</taxon>
        <taxon>Elsinoaceae</taxon>
        <taxon>Elsinoe</taxon>
    </lineage>
</organism>
<dbReference type="AlphaFoldDB" id="A0A6A6GH20"/>
<evidence type="ECO:0000313" key="2">
    <source>
        <dbReference type="Proteomes" id="UP000799538"/>
    </source>
</evidence>
<dbReference type="EMBL" id="ML992504">
    <property type="protein sequence ID" value="KAF2224981.1"/>
    <property type="molecule type" value="Genomic_DNA"/>
</dbReference>
<protein>
    <submittedName>
        <fullName evidence="1">Uncharacterized protein</fullName>
    </submittedName>
</protein>
<proteinExistence type="predicted"/>